<proteinExistence type="predicted"/>
<organism evidence="3">
    <name type="scientific">Thermosulfurimonas dismutans</name>
    <dbReference type="NCBI Taxonomy" id="999894"/>
    <lineage>
        <taxon>Bacteria</taxon>
        <taxon>Pseudomonadati</taxon>
        <taxon>Thermodesulfobacteriota</taxon>
        <taxon>Thermodesulfobacteria</taxon>
        <taxon>Thermodesulfobacteriales</taxon>
        <taxon>Thermodesulfobacteriaceae</taxon>
        <taxon>Thermosulfurimonas</taxon>
    </lineage>
</organism>
<keyword evidence="1" id="KW-0175">Coiled coil</keyword>
<name>A0A7C3CIX1_9BACT</name>
<sequence length="100" mass="11961">MEQMASVLVSQFLPIAGFVLFFLIFYLNYKAIQELKDNFGRLLERIEKFEDHLASFKVEVAERYLRRDEWLAFHNKMEASLKTEIRELKEAVRALFRKAD</sequence>
<keyword evidence="2" id="KW-1133">Transmembrane helix</keyword>
<comment type="caution">
    <text evidence="3">The sequence shown here is derived from an EMBL/GenBank/DDBJ whole genome shotgun (WGS) entry which is preliminary data.</text>
</comment>
<dbReference type="AlphaFoldDB" id="A0A7C3CIX1"/>
<dbReference type="Proteomes" id="UP000886043">
    <property type="component" value="Unassembled WGS sequence"/>
</dbReference>
<gene>
    <name evidence="3" type="ORF">ENJ40_00130</name>
</gene>
<feature type="coiled-coil region" evidence="1">
    <location>
        <begin position="32"/>
        <end position="98"/>
    </location>
</feature>
<dbReference type="EMBL" id="DRMH01000003">
    <property type="protein sequence ID" value="HFC96851.1"/>
    <property type="molecule type" value="Genomic_DNA"/>
</dbReference>
<feature type="transmembrane region" description="Helical" evidence="2">
    <location>
        <begin position="12"/>
        <end position="29"/>
    </location>
</feature>
<evidence type="ECO:0000256" key="2">
    <source>
        <dbReference type="SAM" id="Phobius"/>
    </source>
</evidence>
<keyword evidence="2" id="KW-0472">Membrane</keyword>
<keyword evidence="2" id="KW-0812">Transmembrane</keyword>
<accession>A0A7C3CIX1</accession>
<evidence type="ECO:0000313" key="3">
    <source>
        <dbReference type="EMBL" id="HFC96851.1"/>
    </source>
</evidence>
<reference evidence="3" key="1">
    <citation type="journal article" date="2020" name="mSystems">
        <title>Genome- and Community-Level Interaction Insights into Carbon Utilization and Element Cycling Functions of Hydrothermarchaeota in Hydrothermal Sediment.</title>
        <authorList>
            <person name="Zhou Z."/>
            <person name="Liu Y."/>
            <person name="Xu W."/>
            <person name="Pan J."/>
            <person name="Luo Z.H."/>
            <person name="Li M."/>
        </authorList>
    </citation>
    <scope>NUCLEOTIDE SEQUENCE [LARGE SCALE GENOMIC DNA]</scope>
    <source>
        <strain evidence="3">HyVt-483</strain>
    </source>
</reference>
<evidence type="ECO:0000256" key="1">
    <source>
        <dbReference type="SAM" id="Coils"/>
    </source>
</evidence>
<protein>
    <submittedName>
        <fullName evidence="3">Uncharacterized protein</fullName>
    </submittedName>
</protein>